<gene>
    <name evidence="10" type="ORF">BQ4739_LOCUS14274</name>
</gene>
<comment type="catalytic activity">
    <reaction evidence="8">
        <text>an N-acyl-D-glucosamine = an N-acyl-D-mannosamine</text>
        <dbReference type="Rhea" id="RHEA:19033"/>
        <dbReference type="ChEBI" id="CHEBI:16062"/>
        <dbReference type="ChEBI" id="CHEBI:17274"/>
        <dbReference type="EC" id="5.1.3.8"/>
    </reaction>
    <physiologicalReaction direction="left-to-right" evidence="8">
        <dbReference type="Rhea" id="RHEA:19034"/>
    </physiologicalReaction>
    <physiologicalReaction direction="right-to-left" evidence="8">
        <dbReference type="Rhea" id="RHEA:19035"/>
    </physiologicalReaction>
</comment>
<name>A0A383WA92_TETOB</name>
<evidence type="ECO:0000256" key="6">
    <source>
        <dbReference type="ARBA" id="ARBA00031909"/>
    </source>
</evidence>
<dbReference type="PANTHER" id="PTHR15108">
    <property type="entry name" value="N-ACYLGLUCOSAMINE-2-EPIMERASE"/>
    <property type="match status" value="1"/>
</dbReference>
<evidence type="ECO:0000256" key="2">
    <source>
        <dbReference type="ARBA" id="ARBA00013176"/>
    </source>
</evidence>
<keyword evidence="4" id="KW-0413">Isomerase</keyword>
<keyword evidence="11" id="KW-1185">Reference proteome</keyword>
<dbReference type="Gene3D" id="1.50.10.10">
    <property type="match status" value="2"/>
</dbReference>
<evidence type="ECO:0000256" key="3">
    <source>
        <dbReference type="ARBA" id="ARBA00014959"/>
    </source>
</evidence>
<evidence type="ECO:0000256" key="7">
    <source>
        <dbReference type="ARBA" id="ARBA00033215"/>
    </source>
</evidence>
<comment type="subunit">
    <text evidence="9">Homodimer. Forms a heterodimer with renin and inhibits its activity.</text>
</comment>
<dbReference type="GO" id="GO:0005975">
    <property type="term" value="P:carbohydrate metabolic process"/>
    <property type="evidence" value="ECO:0007669"/>
    <property type="project" value="InterPro"/>
</dbReference>
<comment type="similarity">
    <text evidence="1">Belongs to the N-acylglucosamine 2-epimerase family.</text>
</comment>
<dbReference type="AlphaFoldDB" id="A0A383WA92"/>
<dbReference type="Pfam" id="PF07221">
    <property type="entry name" value="GlcNAc_2-epim"/>
    <property type="match status" value="1"/>
</dbReference>
<evidence type="ECO:0000256" key="9">
    <source>
        <dbReference type="ARBA" id="ARBA00046544"/>
    </source>
</evidence>
<reference evidence="10 11" key="1">
    <citation type="submission" date="2016-10" db="EMBL/GenBank/DDBJ databases">
        <authorList>
            <person name="Cai Z."/>
        </authorList>
    </citation>
    <scope>NUCLEOTIDE SEQUENCE [LARGE SCALE GENOMIC DNA]</scope>
</reference>
<protein>
    <recommendedName>
        <fullName evidence="3">N-acylglucosamine 2-epimerase</fullName>
        <ecNumber evidence="2">5.1.3.8</ecNumber>
    </recommendedName>
    <alternativeName>
        <fullName evidence="7">GlcNAc 2-epimerase</fullName>
    </alternativeName>
    <alternativeName>
        <fullName evidence="5">N-acetyl-D-glucosamine 2-epimerase</fullName>
    </alternativeName>
    <alternativeName>
        <fullName evidence="6">Renin-binding protein</fullName>
    </alternativeName>
</protein>
<evidence type="ECO:0000256" key="1">
    <source>
        <dbReference type="ARBA" id="ARBA00008558"/>
    </source>
</evidence>
<dbReference type="GO" id="GO:0050121">
    <property type="term" value="F:N-acylglucosamine 2-epimerase activity"/>
    <property type="evidence" value="ECO:0007669"/>
    <property type="project" value="UniProtKB-EC"/>
</dbReference>
<evidence type="ECO:0000256" key="4">
    <source>
        <dbReference type="ARBA" id="ARBA00023235"/>
    </source>
</evidence>
<dbReference type="EMBL" id="FNXT01001203">
    <property type="protein sequence ID" value="SZX74019.1"/>
    <property type="molecule type" value="Genomic_DNA"/>
</dbReference>
<dbReference type="InterPro" id="IPR010819">
    <property type="entry name" value="AGE/CE"/>
</dbReference>
<proteinExistence type="inferred from homology"/>
<evidence type="ECO:0000256" key="5">
    <source>
        <dbReference type="ARBA" id="ARBA00031608"/>
    </source>
</evidence>
<sequence>MHVSTQGLVADTLTDLAAIRRSVYHFWACNGLDEAYGGFHGTLQRDGSPTPPADKGLVQGTRHAWAFSTFHLHGYRHAEAGSKRSSTCSAHAPLQDVVEAGSTAAERPSAAAAAIYGQTSTGQSDDDSTAGAGQPLEGDEATMLSHKQRRPTSQQLARSAFEFVVSSLLLPDTGLLAWMASRNGSSILQDNTVLYGQWFVLYGFSQYYAAFGDVRAQQYALDCFAAVDAAWHNSSTGGYTENFVNSIPDEALAPVDSEMPRTLNVLMHGMEALAALHRISGHPTVLQRLLELLDILCARLAREQGLLYEAYLPAAAGAQWQPAPGQVVVYGHNLESTWLVADTLDYLLGIEAIPPATAAAYRAAAMNIGAAAVQQGYDAVHGGVFESGLPGRAPNSTAKVWWVQAESMMALWKLWQHSGEVGYLRKLAHSTRFVRQHVLDNVYGEMFWQVEADGTSKFYNNTNLDTKGNMWKASYHSARAPLFLERWMTQQ</sequence>
<organism evidence="10 11">
    <name type="scientific">Tetradesmus obliquus</name>
    <name type="common">Green alga</name>
    <name type="synonym">Acutodesmus obliquus</name>
    <dbReference type="NCBI Taxonomy" id="3088"/>
    <lineage>
        <taxon>Eukaryota</taxon>
        <taxon>Viridiplantae</taxon>
        <taxon>Chlorophyta</taxon>
        <taxon>core chlorophytes</taxon>
        <taxon>Chlorophyceae</taxon>
        <taxon>CS clade</taxon>
        <taxon>Sphaeropleales</taxon>
        <taxon>Scenedesmaceae</taxon>
        <taxon>Tetradesmus</taxon>
    </lineage>
</organism>
<evidence type="ECO:0000256" key="8">
    <source>
        <dbReference type="ARBA" id="ARBA00034243"/>
    </source>
</evidence>
<dbReference type="STRING" id="3088.A0A383WA92"/>
<dbReference type="InterPro" id="IPR008928">
    <property type="entry name" value="6-hairpin_glycosidase_sf"/>
</dbReference>
<evidence type="ECO:0000313" key="10">
    <source>
        <dbReference type="EMBL" id="SZX74019.1"/>
    </source>
</evidence>
<dbReference type="Proteomes" id="UP000256970">
    <property type="component" value="Unassembled WGS sequence"/>
</dbReference>
<accession>A0A383WA92</accession>
<dbReference type="InterPro" id="IPR012341">
    <property type="entry name" value="6hp_glycosidase-like_sf"/>
</dbReference>
<evidence type="ECO:0000313" key="11">
    <source>
        <dbReference type="Proteomes" id="UP000256970"/>
    </source>
</evidence>
<dbReference type="EC" id="5.1.3.8" evidence="2"/>
<dbReference type="SUPFAM" id="SSF48208">
    <property type="entry name" value="Six-hairpin glycosidases"/>
    <property type="match status" value="2"/>
</dbReference>